<reference evidence="1 2" key="1">
    <citation type="journal article" date="2020" name="ISME J.">
        <title>Uncovering the hidden diversity of litter-decomposition mechanisms in mushroom-forming fungi.</title>
        <authorList>
            <person name="Floudas D."/>
            <person name="Bentzer J."/>
            <person name="Ahren D."/>
            <person name="Johansson T."/>
            <person name="Persson P."/>
            <person name="Tunlid A."/>
        </authorList>
    </citation>
    <scope>NUCLEOTIDE SEQUENCE [LARGE SCALE GENOMIC DNA]</scope>
    <source>
        <strain evidence="1 2">CBS 175.51</strain>
    </source>
</reference>
<gene>
    <name evidence="1" type="ORF">D9611_014728</name>
</gene>
<proteinExistence type="predicted"/>
<protein>
    <submittedName>
        <fullName evidence="1">Uncharacterized protein</fullName>
    </submittedName>
</protein>
<comment type="caution">
    <text evidence="1">The sequence shown here is derived from an EMBL/GenBank/DDBJ whole genome shotgun (WGS) entry which is preliminary data.</text>
</comment>
<dbReference type="EMBL" id="JAACJK010000177">
    <property type="protein sequence ID" value="KAF5318886.1"/>
    <property type="molecule type" value="Genomic_DNA"/>
</dbReference>
<dbReference type="Proteomes" id="UP000541558">
    <property type="component" value="Unassembled WGS sequence"/>
</dbReference>
<accession>A0A8H5B9T4</accession>
<evidence type="ECO:0000313" key="1">
    <source>
        <dbReference type="EMBL" id="KAF5318886.1"/>
    </source>
</evidence>
<name>A0A8H5B9T4_9AGAR</name>
<sequence>MLGANLANATNAYEMEELTFLSAHAALDTTRHIIASSVSNRPRLNSIVGVPHPPLDYIHRFPALRSSCADAAIMI</sequence>
<keyword evidence="2" id="KW-1185">Reference proteome</keyword>
<organism evidence="1 2">
    <name type="scientific">Ephemerocybe angulata</name>
    <dbReference type="NCBI Taxonomy" id="980116"/>
    <lineage>
        <taxon>Eukaryota</taxon>
        <taxon>Fungi</taxon>
        <taxon>Dikarya</taxon>
        <taxon>Basidiomycota</taxon>
        <taxon>Agaricomycotina</taxon>
        <taxon>Agaricomycetes</taxon>
        <taxon>Agaricomycetidae</taxon>
        <taxon>Agaricales</taxon>
        <taxon>Agaricineae</taxon>
        <taxon>Psathyrellaceae</taxon>
        <taxon>Ephemerocybe</taxon>
    </lineage>
</organism>
<evidence type="ECO:0000313" key="2">
    <source>
        <dbReference type="Proteomes" id="UP000541558"/>
    </source>
</evidence>
<dbReference type="AlphaFoldDB" id="A0A8H5B9T4"/>